<dbReference type="EMBL" id="CACRXK020022447">
    <property type="protein sequence ID" value="CAB4036819.1"/>
    <property type="molecule type" value="Genomic_DNA"/>
</dbReference>
<sequence length="561" mass="65005">MRNWHYPRVTPSKIVSLTVIFLFLLVTFSLYNENTSLKVKVKALERTNQLQQDNSELHARSKRDEPTQPKTISPLCNPAKVADHHKKEEYEAKTTQKPKRPQIKVPRRFASEKLSIIVYDKDGIILPNNRLDRLRVMFPKSTLFWNDNKDNNLAVTLNKLIPKVKTEYFLFLEPNVLPSDRHQEDVTLLWNALEKYPELDFVGGSYLSKEKRFYVPCNRYRLCRWTFSESYEYVRFLDDVMICDGISSSFMARTSSIQNISEAFDPKMPDVVVLRDFFLRAESYNLTAGTRPSMMFLIGEFKTLYQLWMSHEITKELVPFAVKHKVFIFKDFEGNLIELCSPTSPLSGKDLCIEKNSHKLMLDGGHWAYKGLYAYPYLYKYLVTTLLEVTDHLDQHNVSYRLVGGMSLGSIKMQSVLPWDSGDVDIHVFGLTRKQIYNLFEPLKKEKGYIVRLMSDQVHVFCTPRNVGDLSGGIATIFSERGPTPELMKIKINGKWISCDRKLFAYIFGRYGEEKYLGHAMHGNPRETMECKIKGHNACVPNFKSFLNGKGGTVREYFCEI</sequence>
<dbReference type="InterPro" id="IPR029044">
    <property type="entry name" value="Nucleotide-diphossugar_trans"/>
</dbReference>
<evidence type="ECO:0000313" key="2">
    <source>
        <dbReference type="EMBL" id="CAB4036819.1"/>
    </source>
</evidence>
<reference evidence="2" key="1">
    <citation type="submission" date="2020-04" db="EMBL/GenBank/DDBJ databases">
        <authorList>
            <person name="Alioto T."/>
            <person name="Alioto T."/>
            <person name="Gomez Garrido J."/>
        </authorList>
    </citation>
    <scope>NUCLEOTIDE SEQUENCE</scope>
    <source>
        <strain evidence="2">A484AB</strain>
    </source>
</reference>
<organism evidence="2 3">
    <name type="scientific">Paramuricea clavata</name>
    <name type="common">Red gorgonian</name>
    <name type="synonym">Violescent sea-whip</name>
    <dbReference type="NCBI Taxonomy" id="317549"/>
    <lineage>
        <taxon>Eukaryota</taxon>
        <taxon>Metazoa</taxon>
        <taxon>Cnidaria</taxon>
        <taxon>Anthozoa</taxon>
        <taxon>Octocorallia</taxon>
        <taxon>Malacalcyonacea</taxon>
        <taxon>Plexauridae</taxon>
        <taxon>Paramuricea</taxon>
    </lineage>
</organism>
<dbReference type="SUPFAM" id="SSF53448">
    <property type="entry name" value="Nucleotide-diphospho-sugar transferases"/>
    <property type="match status" value="1"/>
</dbReference>
<gene>
    <name evidence="2" type="ORF">PACLA_8A084546</name>
</gene>
<evidence type="ECO:0000313" key="3">
    <source>
        <dbReference type="Proteomes" id="UP001152795"/>
    </source>
</evidence>
<accession>A0A7D9LUL6</accession>
<name>A0A7D9LUL6_PARCT</name>
<dbReference type="Proteomes" id="UP001152795">
    <property type="component" value="Unassembled WGS sequence"/>
</dbReference>
<evidence type="ECO:0000256" key="1">
    <source>
        <dbReference type="SAM" id="MobiDB-lite"/>
    </source>
</evidence>
<keyword evidence="3" id="KW-1185">Reference proteome</keyword>
<dbReference type="OrthoDB" id="5981655at2759"/>
<comment type="caution">
    <text evidence="2">The sequence shown here is derived from an EMBL/GenBank/DDBJ whole genome shotgun (WGS) entry which is preliminary data.</text>
</comment>
<proteinExistence type="predicted"/>
<dbReference type="AlphaFoldDB" id="A0A7D9LUL6"/>
<feature type="region of interest" description="Disordered" evidence="1">
    <location>
        <begin position="52"/>
        <end position="73"/>
    </location>
</feature>
<feature type="compositionally biased region" description="Basic and acidic residues" evidence="1">
    <location>
        <begin position="55"/>
        <end position="67"/>
    </location>
</feature>
<protein>
    <submittedName>
        <fullName evidence="2">Uncharacterized protein</fullName>
    </submittedName>
</protein>